<accession>A0AAD6VTU7</accession>
<evidence type="ECO:0000313" key="3">
    <source>
        <dbReference type="Proteomes" id="UP001219525"/>
    </source>
</evidence>
<dbReference type="PROSITE" id="PS51186">
    <property type="entry name" value="GNAT"/>
    <property type="match status" value="1"/>
</dbReference>
<dbReference type="AlphaFoldDB" id="A0AAD6VTU7"/>
<dbReference type="SUPFAM" id="SSF55729">
    <property type="entry name" value="Acyl-CoA N-acyltransferases (Nat)"/>
    <property type="match status" value="1"/>
</dbReference>
<proteinExistence type="predicted"/>
<keyword evidence="3" id="KW-1185">Reference proteome</keyword>
<dbReference type="Pfam" id="PF13508">
    <property type="entry name" value="Acetyltransf_7"/>
    <property type="match status" value="1"/>
</dbReference>
<dbReference type="InterPro" id="IPR052523">
    <property type="entry name" value="Trichothecene_AcTrans"/>
</dbReference>
<feature type="domain" description="N-acetyltransferase" evidence="1">
    <location>
        <begin position="84"/>
        <end position="208"/>
    </location>
</feature>
<dbReference type="InterPro" id="IPR016181">
    <property type="entry name" value="Acyl_CoA_acyltransferase"/>
</dbReference>
<reference evidence="2" key="1">
    <citation type="submission" date="2023-03" db="EMBL/GenBank/DDBJ databases">
        <title>Massive genome expansion in bonnet fungi (Mycena s.s.) driven by repeated elements and novel gene families across ecological guilds.</title>
        <authorList>
            <consortium name="Lawrence Berkeley National Laboratory"/>
            <person name="Harder C.B."/>
            <person name="Miyauchi S."/>
            <person name="Viragh M."/>
            <person name="Kuo A."/>
            <person name="Thoen E."/>
            <person name="Andreopoulos B."/>
            <person name="Lu D."/>
            <person name="Skrede I."/>
            <person name="Drula E."/>
            <person name="Henrissat B."/>
            <person name="Morin E."/>
            <person name="Kohler A."/>
            <person name="Barry K."/>
            <person name="LaButti K."/>
            <person name="Morin E."/>
            <person name="Salamov A."/>
            <person name="Lipzen A."/>
            <person name="Mereny Z."/>
            <person name="Hegedus B."/>
            <person name="Baldrian P."/>
            <person name="Stursova M."/>
            <person name="Weitz H."/>
            <person name="Taylor A."/>
            <person name="Grigoriev I.V."/>
            <person name="Nagy L.G."/>
            <person name="Martin F."/>
            <person name="Kauserud H."/>
        </authorList>
    </citation>
    <scope>NUCLEOTIDE SEQUENCE</scope>
    <source>
        <strain evidence="2">9144</strain>
    </source>
</reference>
<dbReference type="CDD" id="cd04301">
    <property type="entry name" value="NAT_SF"/>
    <property type="match status" value="1"/>
</dbReference>
<dbReference type="GO" id="GO:0016747">
    <property type="term" value="F:acyltransferase activity, transferring groups other than amino-acyl groups"/>
    <property type="evidence" value="ECO:0007669"/>
    <property type="project" value="InterPro"/>
</dbReference>
<evidence type="ECO:0000259" key="1">
    <source>
        <dbReference type="PROSITE" id="PS51186"/>
    </source>
</evidence>
<dbReference type="PANTHER" id="PTHR42791">
    <property type="entry name" value="GNAT FAMILY ACETYLTRANSFERASE"/>
    <property type="match status" value="1"/>
</dbReference>
<dbReference type="PANTHER" id="PTHR42791:SF1">
    <property type="entry name" value="N-ACETYLTRANSFERASE DOMAIN-CONTAINING PROTEIN"/>
    <property type="match status" value="1"/>
</dbReference>
<dbReference type="EMBL" id="JARJCW010000010">
    <property type="protein sequence ID" value="KAJ7220011.1"/>
    <property type="molecule type" value="Genomic_DNA"/>
</dbReference>
<organism evidence="2 3">
    <name type="scientific">Mycena pura</name>
    <dbReference type="NCBI Taxonomy" id="153505"/>
    <lineage>
        <taxon>Eukaryota</taxon>
        <taxon>Fungi</taxon>
        <taxon>Dikarya</taxon>
        <taxon>Basidiomycota</taxon>
        <taxon>Agaricomycotina</taxon>
        <taxon>Agaricomycetes</taxon>
        <taxon>Agaricomycetidae</taxon>
        <taxon>Agaricales</taxon>
        <taxon>Marasmiineae</taxon>
        <taxon>Mycenaceae</taxon>
        <taxon>Mycena</taxon>
    </lineage>
</organism>
<dbReference type="Proteomes" id="UP001219525">
    <property type="component" value="Unassembled WGS sequence"/>
</dbReference>
<sequence length="208" mass="22938">MAFQVVLKSKLSQRELDEAVDVCVKAYVGERASDSMVGGVESLKDPIMRAILRAGELDGQVYLATDVTSQKVVGVAVWFPPGNMLFSTPQQRALGFDDFMKQLSPQTKSFWEDSYGPKVEVFLDETLGPNATLNSFYLNQLATDPAYQGRGIASLLLKTVHDKFAPPFAHCAANDSNAQFYEKRGYTIRGRMVMEAPTGAYPVIILTK</sequence>
<comment type="caution">
    <text evidence="2">The sequence shown here is derived from an EMBL/GenBank/DDBJ whole genome shotgun (WGS) entry which is preliminary data.</text>
</comment>
<dbReference type="InterPro" id="IPR000182">
    <property type="entry name" value="GNAT_dom"/>
</dbReference>
<gene>
    <name evidence="2" type="ORF">GGX14DRAFT_559824</name>
</gene>
<evidence type="ECO:0000313" key="2">
    <source>
        <dbReference type="EMBL" id="KAJ7220011.1"/>
    </source>
</evidence>
<protein>
    <recommendedName>
        <fullName evidence="1">N-acetyltransferase domain-containing protein</fullName>
    </recommendedName>
</protein>
<name>A0AAD6VTU7_9AGAR</name>
<dbReference type="Gene3D" id="3.40.630.30">
    <property type="match status" value="1"/>
</dbReference>